<evidence type="ECO:0000313" key="4">
    <source>
        <dbReference type="EMBL" id="ANY75125.1"/>
    </source>
</evidence>
<feature type="coiled-coil region" evidence="1">
    <location>
        <begin position="764"/>
        <end position="791"/>
    </location>
</feature>
<dbReference type="PANTHER" id="PTHR41259:SF1">
    <property type="entry name" value="DOUBLE-STRAND BREAK REPAIR RAD50 ATPASE, PUTATIVE-RELATED"/>
    <property type="match status" value="1"/>
</dbReference>
<evidence type="ECO:0000256" key="1">
    <source>
        <dbReference type="SAM" id="Coils"/>
    </source>
</evidence>
<feature type="coiled-coil region" evidence="1">
    <location>
        <begin position="862"/>
        <end position="927"/>
    </location>
</feature>
<reference evidence="4" key="1">
    <citation type="submission" date="2016-08" db="EMBL/GenBank/DDBJ databases">
        <title>Complete Genome Seqeunce of Paenibacillus sp. nov. IHBB 9852 from high altitute lake of Indian trans-Himalayas.</title>
        <authorList>
            <person name="Kiran S."/>
            <person name="Swarnkar M.K."/>
            <person name="Rana A."/>
            <person name="Tewari R."/>
            <person name="Gulati A."/>
        </authorList>
    </citation>
    <scope>NUCLEOTIDE SEQUENCE [LARGE SCALE GENOMIC DNA]</scope>
    <source>
        <strain evidence="4">IHBB 9852</strain>
    </source>
</reference>
<feature type="domain" description="Rad50/SbcC-type AAA" evidence="3">
    <location>
        <begin position="5"/>
        <end position="230"/>
    </location>
</feature>
<dbReference type="AlphaFoldDB" id="A0A1B2E569"/>
<feature type="coiled-coil region" evidence="1">
    <location>
        <begin position="192"/>
        <end position="253"/>
    </location>
</feature>
<feature type="transmembrane region" description="Helical" evidence="2">
    <location>
        <begin position="522"/>
        <end position="539"/>
    </location>
</feature>
<dbReference type="EMBL" id="CP016809">
    <property type="protein sequence ID" value="ANY75125.1"/>
    <property type="molecule type" value="Genomic_DNA"/>
</dbReference>
<proteinExistence type="predicted"/>
<dbReference type="Gene3D" id="3.40.50.300">
    <property type="entry name" value="P-loop containing nucleotide triphosphate hydrolases"/>
    <property type="match status" value="2"/>
</dbReference>
<dbReference type="PANTHER" id="PTHR41259">
    <property type="entry name" value="DOUBLE-STRAND BREAK REPAIR RAD50 ATPASE, PUTATIVE-RELATED"/>
    <property type="match status" value="1"/>
</dbReference>
<dbReference type="RefSeq" id="WP_099478796.1">
    <property type="nucleotide sequence ID" value="NZ_CP016809.1"/>
</dbReference>
<dbReference type="Pfam" id="PF13476">
    <property type="entry name" value="AAA_23"/>
    <property type="match status" value="1"/>
</dbReference>
<evidence type="ECO:0000256" key="2">
    <source>
        <dbReference type="SAM" id="Phobius"/>
    </source>
</evidence>
<evidence type="ECO:0000259" key="3">
    <source>
        <dbReference type="Pfam" id="PF13476"/>
    </source>
</evidence>
<keyword evidence="1" id="KW-0175">Coiled coil</keyword>
<feature type="transmembrane region" description="Helical" evidence="2">
    <location>
        <begin position="495"/>
        <end position="516"/>
    </location>
</feature>
<keyword evidence="2" id="KW-0472">Membrane</keyword>
<dbReference type="KEGG" id="pib:BBD41_22540"/>
<organism evidence="4">
    <name type="scientific">Paenibacillus ihbetae</name>
    <dbReference type="NCBI Taxonomy" id="1870820"/>
    <lineage>
        <taxon>Bacteria</taxon>
        <taxon>Bacillati</taxon>
        <taxon>Bacillota</taxon>
        <taxon>Bacilli</taxon>
        <taxon>Bacillales</taxon>
        <taxon>Paenibacillaceae</taxon>
        <taxon>Paenibacillus</taxon>
    </lineage>
</organism>
<dbReference type="InterPro" id="IPR038729">
    <property type="entry name" value="Rad50/SbcC_AAA"/>
</dbReference>
<sequence>MRLERLHIQGFGGVQDKRITIEAPVTVLYGPNEAGKSTVLYFIRAMLYGFPGKSLPAERGEPADPGIHGGELRFLDDEGTLWTIRRFGQPGEGSAGSRKERVHIQRMADDGTVLELRQHDLEREALGGVSKEMFRQLFAVSLSELQEIRSLQSAEISGYLFHAGIGGGANIMEAERRLTQEMDKLYKPRGKVQQAAKLLQSIEQLKAEATESRTYVPRYNEVMDAIRETEDRLEQLELERAGSAKDLALLRKAMEIRTLWLAWREAKLELDGLPECGSFPPEGIARWERIEEELRQLESQIQRIERALGDTETKLAGMPRLEWLEEQGQQVEDLWGRRSLYEAGNRELAQLMADQAAQADRLAGLLRSIDPDWTETELVALSTSAAEREEVRRLGAAFAGYDRRMEQLSVELRGAQRAAAAADSGLSEARRKLREEMERGKESFAMLKPGSPQETAMLWARLQQTAERWRERRLSQPLPELKAAGTGKHGWLPSAYSGLLAVMAVLTVSLVSFLLWSGANGVAVISGALMVAGMVYVIWSGRRSVKDTPSSEPYPYAGEPGGDDASEVEQLLSALVSSPYSAAAATAEYPGSRRAKTEARPARDPLTLEAQLRELRSVMDAWQAWRQRLDRLTSECLSAEEKVKLQAAELSAIEGTIEREEKRFVQLERQWESWLSQRLLPQRLSPDAMLDLFNAIEQGQELVRQQRARAAKIDGLAGAAKAYAASCLELTLGDEAPDRNRESLPTPDAVLSKLGDLHRRWKQYQEASAEREALRHRLMELQDEAAAADEARTAVLQRKEQLLGLSGAADGEGYLRMGAAARRKEELEREIRHHEITMFSGLDSQLRSRILQLLESADGAALEAMLQEREEADASLAELRDELQERRGRLLQERESLEAAGNRDSANQQLEEQRAELKELVSQYAVRAIAVELIERTRRFYEQEKQPQVLRLASRYFSKLTGGTYSRIVMRMGDQALLAERPDGGLVESARLSRGTAEQLYLAMRLALVQSMPHAAGIPLMLDDLFVNFDSRRLGYVLELISELSHSRQIVMMTCHPHVTEQIRQRIPEAQVIVM</sequence>
<gene>
    <name evidence="4" type="ORF">BBD41_22540</name>
</gene>
<feature type="coiled-coil region" evidence="1">
    <location>
        <begin position="629"/>
        <end position="670"/>
    </location>
</feature>
<feature type="coiled-coil region" evidence="1">
    <location>
        <begin position="287"/>
        <end position="314"/>
    </location>
</feature>
<dbReference type="SUPFAM" id="SSF52540">
    <property type="entry name" value="P-loop containing nucleoside triphosphate hydrolases"/>
    <property type="match status" value="1"/>
</dbReference>
<accession>A0A1B2E569</accession>
<name>A0A1B2E569_9BACL</name>
<keyword evidence="2" id="KW-1133">Transmembrane helix</keyword>
<keyword evidence="2" id="KW-0812">Transmembrane</keyword>
<dbReference type="InterPro" id="IPR027417">
    <property type="entry name" value="P-loop_NTPase"/>
</dbReference>
<protein>
    <submittedName>
        <fullName evidence="4">Chromosome segregation protein SMC</fullName>
    </submittedName>
</protein>